<keyword evidence="4" id="KW-0808">Transferase</keyword>
<evidence type="ECO:0000256" key="4">
    <source>
        <dbReference type="HAMAP-Rule" id="MF_00051"/>
    </source>
</evidence>
<dbReference type="InterPro" id="IPR015424">
    <property type="entry name" value="PyrdxlP-dep_Trfase"/>
</dbReference>
<name>A0ABZ1MS17_STREF</name>
<dbReference type="Gene3D" id="3.90.1150.10">
    <property type="entry name" value="Aspartate Aminotransferase, domain 1"/>
    <property type="match status" value="1"/>
</dbReference>
<feature type="modified residue" description="N6-(pyridoxal phosphate)lysine" evidence="4">
    <location>
        <position position="234"/>
    </location>
</feature>
<sequence length="412" mass="43156">MTVTPAIEADVLRHQDPELADILLAERERQSTTLQLIAAENFTSPAVLAALGSPLANKYAEGYPGARHHGGCEIVDVAERLAVDRARALFGADHANVQAHSGSSAVLAAYAALLRPGDTVLALGLPYGGHLTHGSPANFSGRWFDFAGYGVEAESGFIDHEQVRTLARTRRPKAIVCGSIAYPRHIDYAFFREVADEVGAYLIADAAHPIGLVAGRAAPNPVPYADIVCATTHKVLRGPRGGMILCRAELAERVDRAVFPFTQGGAQMHTIAAKAVAFGEAATPAFVAYAHQVVANARVLAARLAAEGLVVTTGGTDTHLITADPAPLGVEGRAARGRLAAAGLVLDCCALPHGDARGIRLGTAAVTTQGMGEAEMARIAKLLAGVLRGVTETVRAREEVRELAGGFPPYPR</sequence>
<organism evidence="6 7">
    <name type="scientific">Streptomyces purpurascens</name>
    <dbReference type="NCBI Taxonomy" id="1924"/>
    <lineage>
        <taxon>Bacteria</taxon>
        <taxon>Bacillati</taxon>
        <taxon>Actinomycetota</taxon>
        <taxon>Actinomycetes</taxon>
        <taxon>Kitasatosporales</taxon>
        <taxon>Streptomycetaceae</taxon>
        <taxon>Streptomyces</taxon>
    </lineage>
</organism>
<comment type="subunit">
    <text evidence="4">Homodimer.</text>
</comment>
<evidence type="ECO:0000313" key="6">
    <source>
        <dbReference type="EMBL" id="WTW29890.1"/>
    </source>
</evidence>
<feature type="site" description="Plays an important role in substrate specificity" evidence="4">
    <location>
        <position position="233"/>
    </location>
</feature>
<gene>
    <name evidence="4" type="primary">glyA</name>
    <name evidence="6" type="ORF">OHU35_29135</name>
</gene>
<evidence type="ECO:0000256" key="2">
    <source>
        <dbReference type="ARBA" id="ARBA00006376"/>
    </source>
</evidence>
<comment type="cofactor">
    <cofactor evidence="1 4">
        <name>pyridoxal 5'-phosphate</name>
        <dbReference type="ChEBI" id="CHEBI:597326"/>
    </cofactor>
</comment>
<feature type="binding site" evidence="4">
    <location>
        <position position="125"/>
    </location>
    <ligand>
        <name>(6S)-5,6,7,8-tetrahydrofolate</name>
        <dbReference type="ChEBI" id="CHEBI:57453"/>
    </ligand>
</feature>
<feature type="domain" description="Serine hydroxymethyltransferase-like" evidence="5">
    <location>
        <begin position="13"/>
        <end position="382"/>
    </location>
</feature>
<dbReference type="InterPro" id="IPR001085">
    <property type="entry name" value="Ser_HO-MeTrfase"/>
</dbReference>
<comment type="catalytic activity">
    <reaction evidence="4">
        <text>(6R)-5,10-methylene-5,6,7,8-tetrahydrofolate + glycine + H2O = (6S)-5,6,7,8-tetrahydrofolate + L-serine</text>
        <dbReference type="Rhea" id="RHEA:15481"/>
        <dbReference type="ChEBI" id="CHEBI:15377"/>
        <dbReference type="ChEBI" id="CHEBI:15636"/>
        <dbReference type="ChEBI" id="CHEBI:33384"/>
        <dbReference type="ChEBI" id="CHEBI:57305"/>
        <dbReference type="ChEBI" id="CHEBI:57453"/>
        <dbReference type="EC" id="2.1.2.1"/>
    </reaction>
</comment>
<dbReference type="RefSeq" id="WP_189723226.1">
    <property type="nucleotide sequence ID" value="NZ_BMUK01000003.1"/>
</dbReference>
<keyword evidence="4" id="KW-0028">Amino-acid biosynthesis</keyword>
<dbReference type="InterPro" id="IPR049943">
    <property type="entry name" value="Ser_HO-MeTrfase-like"/>
</dbReference>
<dbReference type="NCBIfam" id="NF000586">
    <property type="entry name" value="PRK00011.1"/>
    <property type="match status" value="1"/>
</dbReference>
<protein>
    <recommendedName>
        <fullName evidence="4">Serine hydroxymethyltransferase</fullName>
        <shortName evidence="4">SHMT</shortName>
        <shortName evidence="4">Serine methylase</shortName>
        <ecNumber evidence="4">2.1.2.1</ecNumber>
    </recommendedName>
</protein>
<comment type="pathway">
    <text evidence="4">Amino-acid biosynthesis; glycine biosynthesis; glycine from L-serine: step 1/1.</text>
</comment>
<reference evidence="6 7" key="1">
    <citation type="submission" date="2022-10" db="EMBL/GenBank/DDBJ databases">
        <title>The complete genomes of actinobacterial strains from the NBC collection.</title>
        <authorList>
            <person name="Joergensen T.S."/>
            <person name="Alvarez Arevalo M."/>
            <person name="Sterndorff E.B."/>
            <person name="Faurdal D."/>
            <person name="Vuksanovic O."/>
            <person name="Mourched A.-S."/>
            <person name="Charusanti P."/>
            <person name="Shaw S."/>
            <person name="Blin K."/>
            <person name="Weber T."/>
        </authorList>
    </citation>
    <scope>NUCLEOTIDE SEQUENCE [LARGE SCALE GENOMIC DNA]</scope>
    <source>
        <strain evidence="6 7">NBC_00017</strain>
    </source>
</reference>
<proteinExistence type="inferred from homology"/>
<feature type="binding site" evidence="4">
    <location>
        <position position="249"/>
    </location>
    <ligand>
        <name>(6S)-5,6,7,8-tetrahydrofolate</name>
        <dbReference type="ChEBI" id="CHEBI:57453"/>
    </ligand>
</feature>
<dbReference type="HAMAP" id="MF_00051">
    <property type="entry name" value="SHMT"/>
    <property type="match status" value="1"/>
</dbReference>
<dbReference type="InterPro" id="IPR039429">
    <property type="entry name" value="SHMT-like_dom"/>
</dbReference>
<evidence type="ECO:0000313" key="7">
    <source>
        <dbReference type="Proteomes" id="UP001621512"/>
    </source>
</evidence>
<evidence type="ECO:0000256" key="3">
    <source>
        <dbReference type="ARBA" id="ARBA00022898"/>
    </source>
</evidence>
<dbReference type="PANTHER" id="PTHR11680">
    <property type="entry name" value="SERINE HYDROXYMETHYLTRANSFERASE"/>
    <property type="match status" value="1"/>
</dbReference>
<dbReference type="EC" id="2.1.2.1" evidence="4"/>
<evidence type="ECO:0000256" key="1">
    <source>
        <dbReference type="ARBA" id="ARBA00001933"/>
    </source>
</evidence>
<dbReference type="InterPro" id="IPR015422">
    <property type="entry name" value="PyrdxlP-dep_Trfase_small"/>
</dbReference>
<accession>A0ABZ1MS17</accession>
<comment type="function">
    <text evidence="4">Catalyzes the reversible interconversion of serine and glycine with tetrahydrofolate (THF) serving as the one-carbon carrier. This reaction serves as the major source of one-carbon groups required for the biosynthesis of purines, thymidylate, methionine, and other important biomolecules. Also exhibits THF-independent aldolase activity toward beta-hydroxyamino acids, producing glycine and aldehydes, via a retro-aldol mechanism.</text>
</comment>
<feature type="binding site" evidence="4">
    <location>
        <begin position="129"/>
        <end position="131"/>
    </location>
    <ligand>
        <name>(6S)-5,6,7,8-tetrahydrofolate</name>
        <dbReference type="ChEBI" id="CHEBI:57453"/>
    </ligand>
</feature>
<dbReference type="Pfam" id="PF00464">
    <property type="entry name" value="SHMT"/>
    <property type="match status" value="1"/>
</dbReference>
<keyword evidence="4" id="KW-0963">Cytoplasm</keyword>
<dbReference type="Proteomes" id="UP001621512">
    <property type="component" value="Chromosome"/>
</dbReference>
<dbReference type="SUPFAM" id="SSF53383">
    <property type="entry name" value="PLP-dependent transferases"/>
    <property type="match status" value="1"/>
</dbReference>
<dbReference type="CDD" id="cd00378">
    <property type="entry name" value="SHMT"/>
    <property type="match status" value="1"/>
</dbReference>
<dbReference type="EMBL" id="CP108341">
    <property type="protein sequence ID" value="WTW29890.1"/>
    <property type="molecule type" value="Genomic_DNA"/>
</dbReference>
<comment type="subcellular location">
    <subcellularLocation>
        <location evidence="4">Cytoplasm</location>
    </subcellularLocation>
</comment>
<dbReference type="InterPro" id="IPR015421">
    <property type="entry name" value="PyrdxlP-dep_Trfase_major"/>
</dbReference>
<dbReference type="PIRSF" id="PIRSF000412">
    <property type="entry name" value="SHMT"/>
    <property type="match status" value="1"/>
</dbReference>
<comment type="pathway">
    <text evidence="4">One-carbon metabolism; tetrahydrofolate interconversion.</text>
</comment>
<keyword evidence="4" id="KW-0554">One-carbon metabolism</keyword>
<evidence type="ECO:0000259" key="5">
    <source>
        <dbReference type="Pfam" id="PF00464"/>
    </source>
</evidence>
<dbReference type="Gene3D" id="3.40.640.10">
    <property type="entry name" value="Type I PLP-dependent aspartate aminotransferase-like (Major domain)"/>
    <property type="match status" value="1"/>
</dbReference>
<keyword evidence="7" id="KW-1185">Reference proteome</keyword>
<dbReference type="PANTHER" id="PTHR11680:SF35">
    <property type="entry name" value="SERINE HYDROXYMETHYLTRANSFERASE 1"/>
    <property type="match status" value="1"/>
</dbReference>
<keyword evidence="3 4" id="KW-0663">Pyridoxal phosphate</keyword>
<comment type="caution">
    <text evidence="4">Lacks conserved residue(s) required for the propagation of feature annotation.</text>
</comment>
<comment type="similarity">
    <text evidence="2 4">Belongs to the SHMT family.</text>
</comment>